<accession>E1KRX1</accession>
<protein>
    <submittedName>
        <fullName evidence="1">Uncharacterized protein</fullName>
    </submittedName>
</protein>
<proteinExistence type="predicted"/>
<name>E1KRX1_9BACT</name>
<comment type="caution">
    <text evidence="1">The sequence shown here is derived from an EMBL/GenBank/DDBJ whole genome shotgun (WGS) entry which is preliminary data.</text>
</comment>
<evidence type="ECO:0000313" key="2">
    <source>
        <dbReference type="Proteomes" id="UP000003610"/>
    </source>
</evidence>
<reference evidence="1 2" key="1">
    <citation type="submission" date="2010-08" db="EMBL/GenBank/DDBJ databases">
        <authorList>
            <person name="Durkin A.S."/>
            <person name="Madupu R."/>
            <person name="Torralba M."/>
            <person name="Gillis M."/>
            <person name="Methe B."/>
            <person name="Sutton G."/>
            <person name="Nelson K.E."/>
        </authorList>
    </citation>
    <scope>NUCLEOTIDE SEQUENCE [LARGE SCALE GENOMIC DNA]</scope>
    <source>
        <strain evidence="1 2">FB035-09AN</strain>
    </source>
</reference>
<organism evidence="1 2">
    <name type="scientific">Prevotella disiens FB035-09AN</name>
    <dbReference type="NCBI Taxonomy" id="866771"/>
    <lineage>
        <taxon>Bacteria</taxon>
        <taxon>Pseudomonadati</taxon>
        <taxon>Bacteroidota</taxon>
        <taxon>Bacteroidia</taxon>
        <taxon>Bacteroidales</taxon>
        <taxon>Prevotellaceae</taxon>
        <taxon>Prevotella</taxon>
    </lineage>
</organism>
<dbReference type="AlphaFoldDB" id="E1KRX1"/>
<evidence type="ECO:0000313" key="1">
    <source>
        <dbReference type="EMBL" id="EFL45460.1"/>
    </source>
</evidence>
<dbReference type="STRING" id="866771.HMPREF9296_1430"/>
<dbReference type="Proteomes" id="UP000003610">
    <property type="component" value="Unassembled WGS sequence"/>
</dbReference>
<gene>
    <name evidence="1" type="ORF">HMPREF9296_1430</name>
</gene>
<dbReference type="EMBL" id="AEDO01000046">
    <property type="protein sequence ID" value="EFL45460.1"/>
    <property type="molecule type" value="Genomic_DNA"/>
</dbReference>
<sequence>MEFRTNAILAHFKTHCFDLQNLLFRGSKPIVLKRKTNGFKN</sequence>